<name>A0A1M5CJH7_9HYPH</name>
<dbReference type="InterPro" id="IPR036164">
    <property type="entry name" value="bL21-like_sf"/>
</dbReference>
<dbReference type="OrthoDB" id="9813334at2"/>
<dbReference type="GO" id="GO:1990904">
    <property type="term" value="C:ribonucleoprotein complex"/>
    <property type="evidence" value="ECO:0007669"/>
    <property type="project" value="UniProtKB-KW"/>
</dbReference>
<evidence type="ECO:0000256" key="1">
    <source>
        <dbReference type="ARBA" id="ARBA00008563"/>
    </source>
</evidence>
<dbReference type="InterPro" id="IPR028909">
    <property type="entry name" value="bL21-like"/>
</dbReference>
<protein>
    <recommendedName>
        <fullName evidence="4">Large ribosomal subunit protein bL21</fullName>
    </recommendedName>
</protein>
<keyword evidence="4 5" id="KW-0694">RNA-binding</keyword>
<keyword evidence="4 5" id="KW-0699">rRNA-binding</keyword>
<dbReference type="AlphaFoldDB" id="A0A1M5CJH7"/>
<dbReference type="PANTHER" id="PTHR21349">
    <property type="entry name" value="50S RIBOSOMAL PROTEIN L21"/>
    <property type="match status" value="1"/>
</dbReference>
<dbReference type="NCBIfam" id="TIGR00061">
    <property type="entry name" value="L21"/>
    <property type="match status" value="1"/>
</dbReference>
<dbReference type="EMBL" id="FQUP01000002">
    <property type="protein sequence ID" value="SHF54904.1"/>
    <property type="molecule type" value="Genomic_DNA"/>
</dbReference>
<dbReference type="GO" id="GO:0006412">
    <property type="term" value="P:translation"/>
    <property type="evidence" value="ECO:0007669"/>
    <property type="project" value="UniProtKB-UniRule"/>
</dbReference>
<evidence type="ECO:0000256" key="3">
    <source>
        <dbReference type="ARBA" id="ARBA00023274"/>
    </source>
</evidence>
<organism evidence="6 7">
    <name type="scientific">Kaistia soli DSM 19436</name>
    <dbReference type="NCBI Taxonomy" id="1122133"/>
    <lineage>
        <taxon>Bacteria</taxon>
        <taxon>Pseudomonadati</taxon>
        <taxon>Pseudomonadota</taxon>
        <taxon>Alphaproteobacteria</taxon>
        <taxon>Hyphomicrobiales</taxon>
        <taxon>Kaistiaceae</taxon>
        <taxon>Kaistia</taxon>
    </lineage>
</organism>
<evidence type="ECO:0000256" key="2">
    <source>
        <dbReference type="ARBA" id="ARBA00022980"/>
    </source>
</evidence>
<comment type="similarity">
    <text evidence="1 4 5">Belongs to the bacterial ribosomal protein bL21 family.</text>
</comment>
<evidence type="ECO:0000256" key="4">
    <source>
        <dbReference type="HAMAP-Rule" id="MF_01363"/>
    </source>
</evidence>
<keyword evidence="2 4" id="KW-0689">Ribosomal protein</keyword>
<dbReference type="SUPFAM" id="SSF141091">
    <property type="entry name" value="L21p-like"/>
    <property type="match status" value="1"/>
</dbReference>
<dbReference type="GO" id="GO:0019843">
    <property type="term" value="F:rRNA binding"/>
    <property type="evidence" value="ECO:0007669"/>
    <property type="project" value="UniProtKB-UniRule"/>
</dbReference>
<accession>A0A1M5CJH7</accession>
<dbReference type="InterPro" id="IPR001787">
    <property type="entry name" value="Ribosomal_bL21"/>
</dbReference>
<evidence type="ECO:0000313" key="7">
    <source>
        <dbReference type="Proteomes" id="UP000184485"/>
    </source>
</evidence>
<evidence type="ECO:0000256" key="5">
    <source>
        <dbReference type="RuleBase" id="RU000562"/>
    </source>
</evidence>
<dbReference type="STRING" id="1122133.SAMN02745157_2375"/>
<keyword evidence="7" id="KW-1185">Reference proteome</keyword>
<dbReference type="Proteomes" id="UP000184485">
    <property type="component" value="Unassembled WGS sequence"/>
</dbReference>
<reference evidence="6 7" key="1">
    <citation type="submission" date="2016-11" db="EMBL/GenBank/DDBJ databases">
        <authorList>
            <person name="Jaros S."/>
            <person name="Januszkiewicz K."/>
            <person name="Wedrychowicz H."/>
        </authorList>
    </citation>
    <scope>NUCLEOTIDE SEQUENCE [LARGE SCALE GENOMIC DNA]</scope>
    <source>
        <strain evidence="6 7">DSM 19436</strain>
    </source>
</reference>
<dbReference type="Pfam" id="PF00829">
    <property type="entry name" value="Ribosomal_L21p"/>
    <property type="match status" value="1"/>
</dbReference>
<sequence length="104" mass="11243">MFAVIKTGGKQYRVAANDQLEVELLTGEAGDTVSFDEVLLVGGEDGTTIGAPTVAGASVSAEIVDQIRTRKILVFKKRRRQNSKRSRGHRQSLTVVKITGIKMA</sequence>
<dbReference type="GO" id="GO:0003735">
    <property type="term" value="F:structural constituent of ribosome"/>
    <property type="evidence" value="ECO:0007669"/>
    <property type="project" value="InterPro"/>
</dbReference>
<proteinExistence type="inferred from homology"/>
<keyword evidence="3 4" id="KW-0687">Ribonucleoprotein</keyword>
<evidence type="ECO:0000313" key="6">
    <source>
        <dbReference type="EMBL" id="SHF54904.1"/>
    </source>
</evidence>
<dbReference type="GO" id="GO:0005737">
    <property type="term" value="C:cytoplasm"/>
    <property type="evidence" value="ECO:0007669"/>
    <property type="project" value="UniProtKB-ARBA"/>
</dbReference>
<dbReference type="GO" id="GO:0005840">
    <property type="term" value="C:ribosome"/>
    <property type="evidence" value="ECO:0007669"/>
    <property type="project" value="UniProtKB-KW"/>
</dbReference>
<dbReference type="PANTHER" id="PTHR21349:SF0">
    <property type="entry name" value="LARGE RIBOSOMAL SUBUNIT PROTEIN BL21M"/>
    <property type="match status" value="1"/>
</dbReference>
<gene>
    <name evidence="4" type="primary">rplU</name>
    <name evidence="6" type="ORF">SAMN02745157_2375</name>
</gene>
<comment type="function">
    <text evidence="4 5">This protein binds to 23S rRNA in the presence of protein L20.</text>
</comment>
<dbReference type="HAMAP" id="MF_01363">
    <property type="entry name" value="Ribosomal_bL21"/>
    <property type="match status" value="1"/>
</dbReference>
<comment type="subunit">
    <text evidence="4">Part of the 50S ribosomal subunit. Contacts protein L20.</text>
</comment>